<sequence>MGDERRRARAGVSVVFAVCGAGFATWAARVPAAQQQLGLSPAQLAVGLFGLAAGSVLALLVAGPLVTTVGSRTGSLLGALVLCAGLPAVAFAPDLALFVGALTVLGVGNSLLDVSMNAHAARVESEYGRPIFASFHAFWNVGGLAGSGVAAAAAAGGVPITVHFSVAAVVLALVAVAAVAGVFLAGPDPGQGDAAFTLPGRALIPLGVIAFCGFVAEGTVNDWSALLLTTSTGAAQSVASLGYFAFSLSMIAVRLVADRAAGRFGAVAVTRVSAALTVAGFVLATTTGSAVVGVAAFAVVGLGVSAIVPLAWSSAAQKEPAAPGRAIAAVATCGYLGFLVGPVLVGALAGAIGLAPAVLVAGLLALVVVLSAPSLRVEPVSGSSF</sequence>
<dbReference type="GO" id="GO:0022857">
    <property type="term" value="F:transmembrane transporter activity"/>
    <property type="evidence" value="ECO:0007669"/>
    <property type="project" value="InterPro"/>
</dbReference>
<dbReference type="InterPro" id="IPR051788">
    <property type="entry name" value="MFS_Transporter"/>
</dbReference>
<feature type="transmembrane region" description="Helical" evidence="5">
    <location>
        <begin position="198"/>
        <end position="216"/>
    </location>
</feature>
<feature type="transmembrane region" description="Helical" evidence="5">
    <location>
        <begin position="324"/>
        <end position="345"/>
    </location>
</feature>
<feature type="transmembrane region" description="Helical" evidence="5">
    <location>
        <begin position="264"/>
        <end position="284"/>
    </location>
</feature>
<reference evidence="7 8" key="1">
    <citation type="submission" date="2019-02" db="EMBL/GenBank/DDBJ databases">
        <title>Sequencing the genomes of 1000 actinobacteria strains.</title>
        <authorList>
            <person name="Klenk H.-P."/>
        </authorList>
    </citation>
    <scope>NUCLEOTIDE SEQUENCE [LARGE SCALE GENOMIC DNA]</scope>
    <source>
        <strain evidence="7 8">DSM 45779</strain>
    </source>
</reference>
<dbReference type="CDD" id="cd17393">
    <property type="entry name" value="MFS_MosC_like"/>
    <property type="match status" value="1"/>
</dbReference>
<accession>A0A4Q7V0G8</accession>
<dbReference type="EMBL" id="SHKL01000001">
    <property type="protein sequence ID" value="RZT87786.1"/>
    <property type="molecule type" value="Genomic_DNA"/>
</dbReference>
<feature type="transmembrane region" description="Helical" evidence="5">
    <location>
        <begin position="97"/>
        <end position="116"/>
    </location>
</feature>
<feature type="transmembrane region" description="Helical" evidence="5">
    <location>
        <begin position="236"/>
        <end position="257"/>
    </location>
</feature>
<dbReference type="InterPro" id="IPR020846">
    <property type="entry name" value="MFS_dom"/>
</dbReference>
<evidence type="ECO:0000313" key="8">
    <source>
        <dbReference type="Proteomes" id="UP000291591"/>
    </source>
</evidence>
<evidence type="ECO:0000256" key="5">
    <source>
        <dbReference type="SAM" id="Phobius"/>
    </source>
</evidence>
<dbReference type="Gene3D" id="1.20.1250.20">
    <property type="entry name" value="MFS general substrate transporter like domains"/>
    <property type="match status" value="2"/>
</dbReference>
<evidence type="ECO:0000313" key="7">
    <source>
        <dbReference type="EMBL" id="RZT87786.1"/>
    </source>
</evidence>
<evidence type="ECO:0000256" key="2">
    <source>
        <dbReference type="ARBA" id="ARBA00022692"/>
    </source>
</evidence>
<feature type="transmembrane region" description="Helical" evidence="5">
    <location>
        <begin position="164"/>
        <end position="186"/>
    </location>
</feature>
<feature type="domain" description="Major facilitator superfamily (MFS) profile" evidence="6">
    <location>
        <begin position="1"/>
        <end position="380"/>
    </location>
</feature>
<keyword evidence="2 5" id="KW-0812">Transmembrane</keyword>
<dbReference type="InterPro" id="IPR036259">
    <property type="entry name" value="MFS_trans_sf"/>
</dbReference>
<evidence type="ECO:0000259" key="6">
    <source>
        <dbReference type="PROSITE" id="PS50850"/>
    </source>
</evidence>
<comment type="caution">
    <text evidence="7">The sequence shown here is derived from an EMBL/GenBank/DDBJ whole genome shotgun (WGS) entry which is preliminary data.</text>
</comment>
<dbReference type="SUPFAM" id="SSF103473">
    <property type="entry name" value="MFS general substrate transporter"/>
    <property type="match status" value="1"/>
</dbReference>
<feature type="transmembrane region" description="Helical" evidence="5">
    <location>
        <begin position="290"/>
        <end position="312"/>
    </location>
</feature>
<name>A0A4Q7V0G8_PSEST</name>
<evidence type="ECO:0000256" key="3">
    <source>
        <dbReference type="ARBA" id="ARBA00022989"/>
    </source>
</evidence>
<dbReference type="Pfam" id="PF07690">
    <property type="entry name" value="MFS_1"/>
    <property type="match status" value="1"/>
</dbReference>
<feature type="transmembrane region" description="Helical" evidence="5">
    <location>
        <begin position="74"/>
        <end position="91"/>
    </location>
</feature>
<dbReference type="AlphaFoldDB" id="A0A4Q7V0G8"/>
<keyword evidence="3 5" id="KW-1133">Transmembrane helix</keyword>
<dbReference type="OrthoDB" id="151222at2"/>
<dbReference type="PANTHER" id="PTHR23514:SF13">
    <property type="entry name" value="INNER MEMBRANE PROTEIN YBJJ"/>
    <property type="match status" value="1"/>
</dbReference>
<feature type="transmembrane region" description="Helical" evidence="5">
    <location>
        <begin position="42"/>
        <end position="62"/>
    </location>
</feature>
<dbReference type="PROSITE" id="PS50850">
    <property type="entry name" value="MFS"/>
    <property type="match status" value="1"/>
</dbReference>
<dbReference type="PANTHER" id="PTHR23514">
    <property type="entry name" value="BYPASS OF STOP CODON PROTEIN 6"/>
    <property type="match status" value="1"/>
</dbReference>
<protein>
    <submittedName>
        <fullName evidence="7">Putative MFS family arabinose efflux permease</fullName>
    </submittedName>
</protein>
<dbReference type="Proteomes" id="UP000291591">
    <property type="component" value="Unassembled WGS sequence"/>
</dbReference>
<evidence type="ECO:0000256" key="1">
    <source>
        <dbReference type="ARBA" id="ARBA00004651"/>
    </source>
</evidence>
<organism evidence="7 8">
    <name type="scientific">Pseudonocardia sediminis</name>
    <dbReference type="NCBI Taxonomy" id="1397368"/>
    <lineage>
        <taxon>Bacteria</taxon>
        <taxon>Bacillati</taxon>
        <taxon>Actinomycetota</taxon>
        <taxon>Actinomycetes</taxon>
        <taxon>Pseudonocardiales</taxon>
        <taxon>Pseudonocardiaceae</taxon>
        <taxon>Pseudonocardia</taxon>
    </lineage>
</organism>
<keyword evidence="4 5" id="KW-0472">Membrane</keyword>
<proteinExistence type="predicted"/>
<comment type="subcellular location">
    <subcellularLocation>
        <location evidence="1">Cell membrane</location>
        <topology evidence="1">Multi-pass membrane protein</topology>
    </subcellularLocation>
</comment>
<feature type="transmembrane region" description="Helical" evidence="5">
    <location>
        <begin position="137"/>
        <end position="158"/>
    </location>
</feature>
<dbReference type="InterPro" id="IPR011701">
    <property type="entry name" value="MFS"/>
</dbReference>
<evidence type="ECO:0000256" key="4">
    <source>
        <dbReference type="ARBA" id="ARBA00023136"/>
    </source>
</evidence>
<feature type="transmembrane region" description="Helical" evidence="5">
    <location>
        <begin position="351"/>
        <end position="372"/>
    </location>
</feature>
<keyword evidence="8" id="KW-1185">Reference proteome</keyword>
<gene>
    <name evidence="7" type="ORF">EV383_4712</name>
</gene>
<dbReference type="RefSeq" id="WP_130291884.1">
    <property type="nucleotide sequence ID" value="NZ_SHKL01000001.1"/>
</dbReference>
<dbReference type="GO" id="GO:0005886">
    <property type="term" value="C:plasma membrane"/>
    <property type="evidence" value="ECO:0007669"/>
    <property type="project" value="UniProtKB-SubCell"/>
</dbReference>